<evidence type="ECO:0000256" key="2">
    <source>
        <dbReference type="ARBA" id="ARBA00023315"/>
    </source>
</evidence>
<dbReference type="InterPro" id="IPR016181">
    <property type="entry name" value="Acyl_CoA_acyltransferase"/>
</dbReference>
<dbReference type="RefSeq" id="WP_016394830.1">
    <property type="nucleotide sequence ID" value="NZ_CP031146.1"/>
</dbReference>
<feature type="domain" description="N-acetyltransferase" evidence="3">
    <location>
        <begin position="1"/>
        <end position="152"/>
    </location>
</feature>
<dbReference type="PANTHER" id="PTHR43877">
    <property type="entry name" value="AMINOALKYLPHOSPHONATE N-ACETYLTRANSFERASE-RELATED-RELATED"/>
    <property type="match status" value="1"/>
</dbReference>
<organism evidence="4 5">
    <name type="scientific">Pseudomonas plecoglossicida</name>
    <dbReference type="NCBI Taxonomy" id="70775"/>
    <lineage>
        <taxon>Bacteria</taxon>
        <taxon>Pseudomonadati</taxon>
        <taxon>Pseudomonadota</taxon>
        <taxon>Gammaproteobacteria</taxon>
        <taxon>Pseudomonadales</taxon>
        <taxon>Pseudomonadaceae</taxon>
        <taxon>Pseudomonas</taxon>
    </lineage>
</organism>
<dbReference type="PANTHER" id="PTHR43877:SF1">
    <property type="entry name" value="ACETYLTRANSFERASE"/>
    <property type="match status" value="1"/>
</dbReference>
<dbReference type="SUPFAM" id="SSF55729">
    <property type="entry name" value="Acyl-CoA N-acyltransferases (Nat)"/>
    <property type="match status" value="1"/>
</dbReference>
<sequence length="167" mass="17982">MLIRPETPTDCPAISRLTLQAFTDHPHHTPGQAPTEHLIIERLRANGTLALSLVAEDEGVIVGQVSVSPVSIEGRFSGWYGLGPIAVAPDRQGQGIGAALMRDALACMRERAAEGIVLLGEPAYYQRFRFKAYSQLRYPGVPPEYFMAVAFAGEVPAGTVAYDPAFG</sequence>
<dbReference type="Pfam" id="PF13508">
    <property type="entry name" value="Acetyltransf_7"/>
    <property type="match status" value="1"/>
</dbReference>
<keyword evidence="1" id="KW-0808">Transferase</keyword>
<accession>A0AAD0QUT1</accession>
<dbReference type="AlphaFoldDB" id="A0AAD0QUT1"/>
<dbReference type="EMBL" id="CP031146">
    <property type="protein sequence ID" value="AXM95031.1"/>
    <property type="molecule type" value="Genomic_DNA"/>
</dbReference>
<dbReference type="CDD" id="cd04301">
    <property type="entry name" value="NAT_SF"/>
    <property type="match status" value="1"/>
</dbReference>
<protein>
    <submittedName>
        <fullName evidence="4">N-acetyltransferase</fullName>
    </submittedName>
</protein>
<evidence type="ECO:0000259" key="3">
    <source>
        <dbReference type="PROSITE" id="PS51186"/>
    </source>
</evidence>
<proteinExistence type="predicted"/>
<dbReference type="Proteomes" id="UP000256503">
    <property type="component" value="Chromosome"/>
</dbReference>
<dbReference type="PROSITE" id="PS51186">
    <property type="entry name" value="GNAT"/>
    <property type="match status" value="1"/>
</dbReference>
<reference evidence="4 5" key="1">
    <citation type="submission" date="2018-07" db="EMBL/GenBank/DDBJ databases">
        <title>Complete genome sequence of a Pseudomonas plecoglossicida strain pathogenic to the marine fish, Larimichthys crocea.</title>
        <authorList>
            <person name="Tao Z."/>
        </authorList>
    </citation>
    <scope>NUCLEOTIDE SEQUENCE [LARGE SCALE GENOMIC DNA]</scope>
    <source>
        <strain evidence="4 5">XSDHY-P</strain>
    </source>
</reference>
<dbReference type="Gene3D" id="3.40.630.30">
    <property type="match status" value="1"/>
</dbReference>
<dbReference type="GeneID" id="49612577"/>
<evidence type="ECO:0000313" key="5">
    <source>
        <dbReference type="Proteomes" id="UP000256503"/>
    </source>
</evidence>
<keyword evidence="2" id="KW-0012">Acyltransferase</keyword>
<gene>
    <name evidence="4" type="ORF">DVB73_04015</name>
</gene>
<dbReference type="InterPro" id="IPR050832">
    <property type="entry name" value="Bact_Acetyltransf"/>
</dbReference>
<name>A0AAD0QUT1_PSEDL</name>
<dbReference type="InterPro" id="IPR000182">
    <property type="entry name" value="GNAT_dom"/>
</dbReference>
<dbReference type="GO" id="GO:0016747">
    <property type="term" value="F:acyltransferase activity, transferring groups other than amino-acyl groups"/>
    <property type="evidence" value="ECO:0007669"/>
    <property type="project" value="InterPro"/>
</dbReference>
<evidence type="ECO:0000313" key="4">
    <source>
        <dbReference type="EMBL" id="AXM95031.1"/>
    </source>
</evidence>
<evidence type="ECO:0000256" key="1">
    <source>
        <dbReference type="ARBA" id="ARBA00022679"/>
    </source>
</evidence>